<keyword evidence="2" id="KW-1185">Reference proteome</keyword>
<name>A0ABW0LDE5_9BACI</name>
<dbReference type="RefSeq" id="WP_382347870.1">
    <property type="nucleotide sequence ID" value="NZ_JBHSMC010000001.1"/>
</dbReference>
<comment type="caution">
    <text evidence="1">The sequence shown here is derived from an EMBL/GenBank/DDBJ whole genome shotgun (WGS) entry which is preliminary data.</text>
</comment>
<gene>
    <name evidence="1" type="ORF">ACFPM4_03795</name>
</gene>
<dbReference type="EMBL" id="JBHSMC010000001">
    <property type="protein sequence ID" value="MFC5463879.1"/>
    <property type="molecule type" value="Genomic_DNA"/>
</dbReference>
<dbReference type="PROSITE" id="PS51257">
    <property type="entry name" value="PROKAR_LIPOPROTEIN"/>
    <property type="match status" value="1"/>
</dbReference>
<reference evidence="2" key="1">
    <citation type="journal article" date="2019" name="Int. J. Syst. Evol. Microbiol.">
        <title>The Global Catalogue of Microorganisms (GCM) 10K type strain sequencing project: providing services to taxonomists for standard genome sequencing and annotation.</title>
        <authorList>
            <consortium name="The Broad Institute Genomics Platform"/>
            <consortium name="The Broad Institute Genome Sequencing Center for Infectious Disease"/>
            <person name="Wu L."/>
            <person name="Ma J."/>
        </authorList>
    </citation>
    <scope>NUCLEOTIDE SEQUENCE [LARGE SCALE GENOMIC DNA]</scope>
    <source>
        <strain evidence="2">CGMCC 1.12237</strain>
    </source>
</reference>
<evidence type="ECO:0000313" key="2">
    <source>
        <dbReference type="Proteomes" id="UP001596147"/>
    </source>
</evidence>
<accession>A0ABW0LDE5</accession>
<proteinExistence type="predicted"/>
<dbReference type="Proteomes" id="UP001596147">
    <property type="component" value="Unassembled WGS sequence"/>
</dbReference>
<sequence>MKKMFYCVIILLFLSGCKQEVPEPEAFTVEAAEIQKKDFSQAIIKHNVHGRNVLVECNVKDIRFANTASKNNGKVLLYVNNRLYNEYNTAAFVVKGLKSGTHKLKVELVDLNNKSYGVSKEFLVTII</sequence>
<evidence type="ECO:0008006" key="3">
    <source>
        <dbReference type="Google" id="ProtNLM"/>
    </source>
</evidence>
<protein>
    <recommendedName>
        <fullName evidence="3">Lipoprotein</fullName>
    </recommendedName>
</protein>
<evidence type="ECO:0000313" key="1">
    <source>
        <dbReference type="EMBL" id="MFC5463879.1"/>
    </source>
</evidence>
<organism evidence="1 2">
    <name type="scientific">Lederbergia graminis</name>
    <dbReference type="NCBI Taxonomy" id="735518"/>
    <lineage>
        <taxon>Bacteria</taxon>
        <taxon>Bacillati</taxon>
        <taxon>Bacillota</taxon>
        <taxon>Bacilli</taxon>
        <taxon>Bacillales</taxon>
        <taxon>Bacillaceae</taxon>
        <taxon>Lederbergia</taxon>
    </lineage>
</organism>